<organism evidence="1 2">
    <name type="scientific">Symbiodinium microadriaticum</name>
    <name type="common">Dinoflagellate</name>
    <name type="synonym">Zooxanthella microadriatica</name>
    <dbReference type="NCBI Taxonomy" id="2951"/>
    <lineage>
        <taxon>Eukaryota</taxon>
        <taxon>Sar</taxon>
        <taxon>Alveolata</taxon>
        <taxon>Dinophyceae</taxon>
        <taxon>Suessiales</taxon>
        <taxon>Symbiodiniaceae</taxon>
        <taxon>Symbiodinium</taxon>
    </lineage>
</organism>
<keyword evidence="2" id="KW-1185">Reference proteome</keyword>
<dbReference type="OrthoDB" id="419144at2759"/>
<proteinExistence type="predicted"/>
<name>A0A1Q9DXK1_SYMMI</name>
<dbReference type="Proteomes" id="UP000186817">
    <property type="component" value="Unassembled WGS sequence"/>
</dbReference>
<gene>
    <name evidence="1" type="ORF">AK812_SmicGene17548</name>
</gene>
<comment type="caution">
    <text evidence="1">The sequence shown here is derived from an EMBL/GenBank/DDBJ whole genome shotgun (WGS) entry which is preliminary data.</text>
</comment>
<evidence type="ECO:0000313" key="2">
    <source>
        <dbReference type="Proteomes" id="UP000186817"/>
    </source>
</evidence>
<dbReference type="AlphaFoldDB" id="A0A1Q9DXK1"/>
<protein>
    <submittedName>
        <fullName evidence="1">Uncharacterized protein</fullName>
    </submittedName>
</protein>
<dbReference type="EMBL" id="LSRX01000348">
    <property type="protein sequence ID" value="OLP99868.1"/>
    <property type="molecule type" value="Genomic_DNA"/>
</dbReference>
<sequence>MDAMQGTSVAHERAAYDGAQQFAGAVIPLLEQGLAYRDHVMALLLGMLLAYFFVKCVRAVTQRATRKPTPSPAMGRDSGADGDATLATKIDVQVMLENMVQHLENRLQQLTVGSSDGGATTVTLSVDTVVDAVGQAINSKMLELRPFERVTSACSEALNSLNSTEKEALKELITLLKTVSSSLEDAKASSQKGADLAGGHTKQLDAIMQALQSAGQTEQARFGTLDKQLKVKMDVHQEELLGKLSAFEQSFIKTMDTFNKAMAKHDTDHSRLEILIAKLDGVVSKFDKLPEKLIAQGDRTESLLRERTSSIQEDVNKLLGTVNAAFREEAGLHRSHKAALEGVQHSMAEMTAALSRPPVDSEGATQSLEVCRNIEGIVTEAFQVIQEIRGGGIPNLATVTLASGRTVLAPEEEESTGLAICWLADLLTMVVSGKQEAAVLMNADAITSLIPGLSCESQVLCTMFYSQLVGDPATSWAIHREVTVASADLHQPCQPCASV</sequence>
<evidence type="ECO:0000313" key="1">
    <source>
        <dbReference type="EMBL" id="OLP99868.1"/>
    </source>
</evidence>
<reference evidence="1 2" key="1">
    <citation type="submission" date="2016-02" db="EMBL/GenBank/DDBJ databases">
        <title>Genome analysis of coral dinoflagellate symbionts highlights evolutionary adaptations to a symbiotic lifestyle.</title>
        <authorList>
            <person name="Aranda M."/>
            <person name="Li Y."/>
            <person name="Liew Y.J."/>
            <person name="Baumgarten S."/>
            <person name="Simakov O."/>
            <person name="Wilson M."/>
            <person name="Piel J."/>
            <person name="Ashoor H."/>
            <person name="Bougouffa S."/>
            <person name="Bajic V.B."/>
            <person name="Ryu T."/>
            <person name="Ravasi T."/>
            <person name="Bayer T."/>
            <person name="Micklem G."/>
            <person name="Kim H."/>
            <person name="Bhak J."/>
            <person name="Lajeunesse T.C."/>
            <person name="Voolstra C.R."/>
        </authorList>
    </citation>
    <scope>NUCLEOTIDE SEQUENCE [LARGE SCALE GENOMIC DNA]</scope>
    <source>
        <strain evidence="1 2">CCMP2467</strain>
    </source>
</reference>
<accession>A0A1Q9DXK1</accession>